<dbReference type="OrthoDB" id="412005at2759"/>
<dbReference type="InterPro" id="IPR029731">
    <property type="entry name" value="OSGIN1/2"/>
</dbReference>
<protein>
    <submittedName>
        <fullName evidence="1">Oxidative stress-induced growth inhibitor 1</fullName>
    </submittedName>
</protein>
<dbReference type="InterPro" id="IPR036188">
    <property type="entry name" value="FAD/NAD-bd_sf"/>
</dbReference>
<sequence length="772" mass="84311">MSLLPPWMRQIALQPYGILQAMARGPEANLACWHSPHFKRFQDNEVFYERRDYHCCSETYGPRGMEACWLPPHVTFERCCRAEFAQIFGSKKAASIAEASPVARRTELLVVGGGPAAMIMALLLLCEPVLNSMESHPSKLLSFSGNGPVFVPGLGRLASVLQDSHYGMQKTVDALNVMRSDHRTDCHNVVEGSYLDFRPRREPIPHVIVSASGWGGHWTKMPAETLALTTFADVSLPGFTIFQFLKLRHRKAKPCERPSRGLVEEYYRAYADHYNLSAYLQPGVVKEVELGDDGRYLVSAELKTGGSLRFSSSAVVLANGRFGSPRLLPTLPAESGSSVGPLLVIGGGLSAADAVLAGLRSGRQVHHIFHRGQIIRNYGDRAEQYPEYHALRELMSGSNDKKALEAAVGSAVSSQVSYTPYMQASLVEFLQNPEPSNFTCQIEFENSLRRVVEVSQLKVLIGWLPDLQFIKSPSVSVELQCQATCHYMLPVDSRNGFSISENLHGIGSLAGTSFVRDLVSHAFSVLSSMHGKGLLSDGPRLRLSSNQAQADGIRRFAAVTFAARLVANLATRKAAPPCPPAEAHILSLHMAAFLVWSAESRVLQPMMSAGPPAGSTVLLLGPCEVAEVLSRMYQVNVTRVNEEPLPSSETYGVVTQVLQSFPGEVFDGALVYWPAWVPGPADPEIRSQSGFSQLCHALETTTRQFIWIGGLSAEAASEISSCADTLMMQHRIAKTSELLVGEEEATRNAASDVSVFFFRRSTAGLEGSALMQ</sequence>
<evidence type="ECO:0000313" key="2">
    <source>
        <dbReference type="Proteomes" id="UP000186817"/>
    </source>
</evidence>
<dbReference type="Gene3D" id="3.50.50.60">
    <property type="entry name" value="FAD/NAD(P)-binding domain"/>
    <property type="match status" value="1"/>
</dbReference>
<evidence type="ECO:0000313" key="1">
    <source>
        <dbReference type="EMBL" id="OLQ09364.1"/>
    </source>
</evidence>
<proteinExistence type="predicted"/>
<dbReference type="SUPFAM" id="SSF51905">
    <property type="entry name" value="FAD/NAD(P)-binding domain"/>
    <property type="match status" value="1"/>
</dbReference>
<accession>A0A1Q9EPJ6</accession>
<keyword evidence="2" id="KW-1185">Reference proteome</keyword>
<dbReference type="PANTHER" id="PTHR15192:SF8">
    <property type="entry name" value="FAD_NAD(P)-BINDING DOMAIN-CONTAINING PROTEIN"/>
    <property type="match status" value="1"/>
</dbReference>
<reference evidence="1 2" key="1">
    <citation type="submission" date="2016-02" db="EMBL/GenBank/DDBJ databases">
        <title>Genome analysis of coral dinoflagellate symbionts highlights evolutionary adaptations to a symbiotic lifestyle.</title>
        <authorList>
            <person name="Aranda M."/>
            <person name="Li Y."/>
            <person name="Liew Y.J."/>
            <person name="Baumgarten S."/>
            <person name="Simakov O."/>
            <person name="Wilson M."/>
            <person name="Piel J."/>
            <person name="Ashoor H."/>
            <person name="Bougouffa S."/>
            <person name="Bajic V.B."/>
            <person name="Ryu T."/>
            <person name="Ravasi T."/>
            <person name="Bayer T."/>
            <person name="Micklem G."/>
            <person name="Kim H."/>
            <person name="Bhak J."/>
            <person name="Lajeunesse T.C."/>
            <person name="Voolstra C.R."/>
        </authorList>
    </citation>
    <scope>NUCLEOTIDE SEQUENCE [LARGE SCALE GENOMIC DNA]</scope>
    <source>
        <strain evidence="1 2">CCMP2467</strain>
    </source>
</reference>
<gene>
    <name evidence="1" type="primary">OSGIN1</name>
    <name evidence="1" type="ORF">AK812_SmicGene7053</name>
</gene>
<dbReference type="Proteomes" id="UP000186817">
    <property type="component" value="Unassembled WGS sequence"/>
</dbReference>
<dbReference type="EMBL" id="LSRX01000098">
    <property type="protein sequence ID" value="OLQ09364.1"/>
    <property type="molecule type" value="Genomic_DNA"/>
</dbReference>
<name>A0A1Q9EPJ6_SYMMI</name>
<dbReference type="AlphaFoldDB" id="A0A1Q9EPJ6"/>
<dbReference type="PANTHER" id="PTHR15192">
    <property type="entry name" value="PROTEIN CBG05349"/>
    <property type="match status" value="1"/>
</dbReference>
<comment type="caution">
    <text evidence="1">The sequence shown here is derived from an EMBL/GenBank/DDBJ whole genome shotgun (WGS) entry which is preliminary data.</text>
</comment>
<organism evidence="1 2">
    <name type="scientific">Symbiodinium microadriaticum</name>
    <name type="common">Dinoflagellate</name>
    <name type="synonym">Zooxanthella microadriatica</name>
    <dbReference type="NCBI Taxonomy" id="2951"/>
    <lineage>
        <taxon>Eukaryota</taxon>
        <taxon>Sar</taxon>
        <taxon>Alveolata</taxon>
        <taxon>Dinophyceae</taxon>
        <taxon>Suessiales</taxon>
        <taxon>Symbiodiniaceae</taxon>
        <taxon>Symbiodinium</taxon>
    </lineage>
</organism>